<protein>
    <submittedName>
        <fullName evidence="2">Uncharacterized protein</fullName>
    </submittedName>
</protein>
<feature type="compositionally biased region" description="Basic and acidic residues" evidence="1">
    <location>
        <begin position="455"/>
        <end position="467"/>
    </location>
</feature>
<feature type="compositionally biased region" description="Low complexity" evidence="1">
    <location>
        <begin position="339"/>
        <end position="351"/>
    </location>
</feature>
<feature type="region of interest" description="Disordered" evidence="1">
    <location>
        <begin position="285"/>
        <end position="500"/>
    </location>
</feature>
<feature type="region of interest" description="Disordered" evidence="1">
    <location>
        <begin position="53"/>
        <end position="77"/>
    </location>
</feature>
<dbReference type="KEGG" id="spu:105442819"/>
<dbReference type="GeneID" id="105442819"/>
<feature type="compositionally biased region" description="Polar residues" evidence="1">
    <location>
        <begin position="412"/>
        <end position="429"/>
    </location>
</feature>
<dbReference type="AlphaFoldDB" id="A0A7M7N3T8"/>
<dbReference type="EnsemblMetazoa" id="XM_030974963">
    <property type="protein sequence ID" value="XP_030830823"/>
    <property type="gene ID" value="LOC105442819"/>
</dbReference>
<accession>A0A7M7N3T8</accession>
<feature type="compositionally biased region" description="Polar residues" evidence="1">
    <location>
        <begin position="441"/>
        <end position="454"/>
    </location>
</feature>
<keyword evidence="3" id="KW-1185">Reference proteome</keyword>
<dbReference type="PROSITE" id="PS50096">
    <property type="entry name" value="IQ"/>
    <property type="match status" value="1"/>
</dbReference>
<feature type="compositionally biased region" description="Acidic residues" evidence="1">
    <location>
        <begin position="326"/>
        <end position="335"/>
    </location>
</feature>
<dbReference type="InterPro" id="IPR042506">
    <property type="entry name" value="IQCC"/>
</dbReference>
<organism evidence="2 3">
    <name type="scientific">Strongylocentrotus purpuratus</name>
    <name type="common">Purple sea urchin</name>
    <dbReference type="NCBI Taxonomy" id="7668"/>
    <lineage>
        <taxon>Eukaryota</taxon>
        <taxon>Metazoa</taxon>
        <taxon>Echinodermata</taxon>
        <taxon>Eleutherozoa</taxon>
        <taxon>Echinozoa</taxon>
        <taxon>Echinoidea</taxon>
        <taxon>Euechinoidea</taxon>
        <taxon>Echinacea</taxon>
        <taxon>Camarodonta</taxon>
        <taxon>Echinidea</taxon>
        <taxon>Strongylocentrotidae</taxon>
        <taxon>Strongylocentrotus</taxon>
    </lineage>
</organism>
<evidence type="ECO:0000313" key="2">
    <source>
        <dbReference type="EnsemblMetazoa" id="XP_030830823"/>
    </source>
</evidence>
<feature type="compositionally biased region" description="Basic and acidic residues" evidence="1">
    <location>
        <begin position="239"/>
        <end position="251"/>
    </location>
</feature>
<feature type="region of interest" description="Disordered" evidence="1">
    <location>
        <begin position="91"/>
        <end position="273"/>
    </location>
</feature>
<name>A0A7M7N3T8_STRPU</name>
<dbReference type="InParanoid" id="A0A7M7N3T8"/>
<feature type="compositionally biased region" description="Basic and acidic residues" evidence="1">
    <location>
        <begin position="210"/>
        <end position="224"/>
    </location>
</feature>
<sequence>MSTMSMLLKNDNREELMLLVSMQALVRGTLIRKSLMELRAEFEEINKELEGGASARVSTDWPANTPCRPRFKSAKEDSDILQRLAEKGWCKLQPSHQSEQSGGTKGDAASQQYSSDFQSRSSSSSLEESVQSSSVGSSLPPGAGAEGDRPSAQSHSENSHVDYEGLTDVQSPVTSIKETTENTQPLEQTINMREQLKENPDASKSFSSARSDRGTEPNGERESPFKSGHGVESISAETLDARGESERSRGTEEDEDHAPVRGGYHGEKMMHRQSLNETEFTLVSSVEASSVHLSSLDDESVSGNAVLEDERLEYGGVETTSKSEVMEDLDQDESELGVLLSSTSLGDQSSSNQYNGSAAADVDAKRDGSEELDSEGQEDQIRQRSSAGHNGPQQSSPQRSKADSSPLVPVFHQSSNGEGQALHSQTMSSLPHDEERPSLLRTCSQQTSLSQGNRMESKGSKHVDPKQKQSTVTSEGSIGRSLGAMGVDPDHSRQSSMQDDHRVSDLDASVAADMTSIWSTDLSGIDDEQVPQRDEAKLKEMRNNMAMELLWIQQAIESRKNYLRLKSKMTCSDATDQ</sequence>
<reference evidence="3" key="1">
    <citation type="submission" date="2015-02" db="EMBL/GenBank/DDBJ databases">
        <title>Genome sequencing for Strongylocentrotus purpuratus.</title>
        <authorList>
            <person name="Murali S."/>
            <person name="Liu Y."/>
            <person name="Vee V."/>
            <person name="English A."/>
            <person name="Wang M."/>
            <person name="Skinner E."/>
            <person name="Han Y."/>
            <person name="Muzny D.M."/>
            <person name="Worley K.C."/>
            <person name="Gibbs R.A."/>
        </authorList>
    </citation>
    <scope>NUCLEOTIDE SEQUENCE</scope>
</reference>
<proteinExistence type="predicted"/>
<feature type="compositionally biased region" description="Low complexity" evidence="1">
    <location>
        <begin position="285"/>
        <end position="294"/>
    </location>
</feature>
<evidence type="ECO:0000256" key="1">
    <source>
        <dbReference type="SAM" id="MobiDB-lite"/>
    </source>
</evidence>
<feature type="compositionally biased region" description="Low complexity" evidence="1">
    <location>
        <begin position="110"/>
        <end position="138"/>
    </location>
</feature>
<feature type="compositionally biased region" description="Basic and acidic residues" evidence="1">
    <location>
        <begin position="488"/>
        <end position="500"/>
    </location>
</feature>
<dbReference type="PANTHER" id="PTHR16049">
    <property type="entry name" value="IQ DOMAIN-CONTAINING PROTEIN C"/>
    <property type="match status" value="1"/>
</dbReference>
<dbReference type="OMA" id="MTSIWSN"/>
<reference evidence="2" key="2">
    <citation type="submission" date="2021-01" db="UniProtKB">
        <authorList>
            <consortium name="EnsemblMetazoa"/>
        </authorList>
    </citation>
    <scope>IDENTIFICATION</scope>
</reference>
<evidence type="ECO:0000313" key="3">
    <source>
        <dbReference type="Proteomes" id="UP000007110"/>
    </source>
</evidence>
<feature type="compositionally biased region" description="Polar residues" evidence="1">
    <location>
        <begin position="383"/>
        <end position="399"/>
    </location>
</feature>
<dbReference type="Proteomes" id="UP000007110">
    <property type="component" value="Unassembled WGS sequence"/>
</dbReference>
<dbReference type="RefSeq" id="XP_030830823.1">
    <property type="nucleotide sequence ID" value="XM_030974963.1"/>
</dbReference>
<dbReference type="PANTHER" id="PTHR16049:SF8">
    <property type="entry name" value="IQ DOMAIN-CONTAINING PROTEIN C"/>
    <property type="match status" value="1"/>
</dbReference>
<feature type="compositionally biased region" description="Polar residues" evidence="1">
    <location>
        <begin position="168"/>
        <end position="192"/>
    </location>
</feature>
<dbReference type="OrthoDB" id="6161953at2759"/>